<evidence type="ECO:0000256" key="7">
    <source>
        <dbReference type="ARBA" id="ARBA00038093"/>
    </source>
</evidence>
<dbReference type="InterPro" id="IPR002716">
    <property type="entry name" value="PIN_dom"/>
</dbReference>
<reference evidence="9 10" key="1">
    <citation type="submission" date="2015-11" db="EMBL/GenBank/DDBJ databases">
        <title>Genomic analysis of 38 Legionella species identifies large and diverse effector repertoires.</title>
        <authorList>
            <person name="Burstein D."/>
            <person name="Amaro F."/>
            <person name="Zusman T."/>
            <person name="Lifshitz Z."/>
            <person name="Cohen O."/>
            <person name="Gilbert J.A."/>
            <person name="Pupko T."/>
            <person name="Shuman H.A."/>
            <person name="Segal G."/>
        </authorList>
    </citation>
    <scope>NUCLEOTIDE SEQUENCE [LARGE SCALE GENOMIC DNA]</scope>
    <source>
        <strain evidence="9 10">ATCC 49506</strain>
    </source>
</reference>
<dbReference type="SUPFAM" id="SSF88723">
    <property type="entry name" value="PIN domain-like"/>
    <property type="match status" value="1"/>
</dbReference>
<accession>A0A0W0WUH2</accession>
<keyword evidence="2" id="KW-1277">Toxin-antitoxin system</keyword>
<dbReference type="EMBL" id="LNYO01000013">
    <property type="protein sequence ID" value="KTD35960.1"/>
    <property type="molecule type" value="Genomic_DNA"/>
</dbReference>
<evidence type="ECO:0000313" key="10">
    <source>
        <dbReference type="Proteomes" id="UP000054725"/>
    </source>
</evidence>
<dbReference type="PANTHER" id="PTHR33653">
    <property type="entry name" value="RIBONUCLEASE VAPC2"/>
    <property type="match status" value="1"/>
</dbReference>
<evidence type="ECO:0000256" key="4">
    <source>
        <dbReference type="ARBA" id="ARBA00022723"/>
    </source>
</evidence>
<dbReference type="RefSeq" id="WP_058503990.1">
    <property type="nucleotide sequence ID" value="NZ_CAAAIF010000001.1"/>
</dbReference>
<feature type="domain" description="PIN" evidence="8">
    <location>
        <begin position="4"/>
        <end position="128"/>
    </location>
</feature>
<dbReference type="GO" id="GO:0016787">
    <property type="term" value="F:hydrolase activity"/>
    <property type="evidence" value="ECO:0007669"/>
    <property type="project" value="UniProtKB-KW"/>
</dbReference>
<dbReference type="GO" id="GO:0046872">
    <property type="term" value="F:metal ion binding"/>
    <property type="evidence" value="ECO:0007669"/>
    <property type="project" value="UniProtKB-KW"/>
</dbReference>
<keyword evidence="10" id="KW-1185">Reference proteome</keyword>
<keyword evidence="5 9" id="KW-0378">Hydrolase</keyword>
<dbReference type="AlphaFoldDB" id="A0A0W0WUH2"/>
<protein>
    <submittedName>
        <fullName evidence="9">tRNA(FMet)-specific endonuclease VapC</fullName>
        <ecNumber evidence="9">3.1.-.-</ecNumber>
    </submittedName>
</protein>
<dbReference type="InterPro" id="IPR029060">
    <property type="entry name" value="PIN-like_dom_sf"/>
</dbReference>
<proteinExistence type="inferred from homology"/>
<dbReference type="GO" id="GO:0004519">
    <property type="term" value="F:endonuclease activity"/>
    <property type="evidence" value="ECO:0007669"/>
    <property type="project" value="UniProtKB-KW"/>
</dbReference>
<evidence type="ECO:0000256" key="6">
    <source>
        <dbReference type="ARBA" id="ARBA00022842"/>
    </source>
</evidence>
<dbReference type="InterPro" id="IPR050556">
    <property type="entry name" value="Type_II_TA_system_RNase"/>
</dbReference>
<dbReference type="PANTHER" id="PTHR33653:SF1">
    <property type="entry name" value="RIBONUCLEASE VAPC2"/>
    <property type="match status" value="1"/>
</dbReference>
<evidence type="ECO:0000256" key="2">
    <source>
        <dbReference type="ARBA" id="ARBA00022649"/>
    </source>
</evidence>
<dbReference type="EC" id="3.1.-.-" evidence="9"/>
<name>A0A0W0WUH2_9GAMM</name>
<keyword evidence="6" id="KW-0460">Magnesium</keyword>
<evidence type="ECO:0000259" key="8">
    <source>
        <dbReference type="Pfam" id="PF01850"/>
    </source>
</evidence>
<comment type="cofactor">
    <cofactor evidence="1">
        <name>Mg(2+)</name>
        <dbReference type="ChEBI" id="CHEBI:18420"/>
    </cofactor>
</comment>
<evidence type="ECO:0000256" key="3">
    <source>
        <dbReference type="ARBA" id="ARBA00022722"/>
    </source>
</evidence>
<dbReference type="STRING" id="45070.Lnau_0944"/>
<evidence type="ECO:0000313" key="9">
    <source>
        <dbReference type="EMBL" id="KTD35960.1"/>
    </source>
</evidence>
<keyword evidence="3" id="KW-0540">Nuclease</keyword>
<sequence length="135" mass="15155">MGLVIDTNFFIDIENKRLEIEKLNDFSSYGDAYIASVTASELLAGIHLSKNISIKLTRTAFVENILEQIPILNFDERVARTYAEIYAYFLKPRSKSSSNVHDLQIAATALAHGYSLLTSNIEDFEKIPGIKILTI</sequence>
<comment type="similarity">
    <text evidence="7">Belongs to the PINc/VapC protein family.</text>
</comment>
<dbReference type="Pfam" id="PF01850">
    <property type="entry name" value="PIN"/>
    <property type="match status" value="1"/>
</dbReference>
<dbReference type="Gene3D" id="3.40.50.1010">
    <property type="entry name" value="5'-nuclease"/>
    <property type="match status" value="1"/>
</dbReference>
<gene>
    <name evidence="9" type="primary">vapC</name>
    <name evidence="9" type="ORF">Lnau_0944</name>
</gene>
<comment type="caution">
    <text evidence="9">The sequence shown here is derived from an EMBL/GenBank/DDBJ whole genome shotgun (WGS) entry which is preliminary data.</text>
</comment>
<evidence type="ECO:0000256" key="1">
    <source>
        <dbReference type="ARBA" id="ARBA00001946"/>
    </source>
</evidence>
<keyword evidence="9" id="KW-0255">Endonuclease</keyword>
<dbReference type="CDD" id="cd18733">
    <property type="entry name" value="PIN_RfVapC1-like"/>
    <property type="match status" value="1"/>
</dbReference>
<dbReference type="Proteomes" id="UP000054725">
    <property type="component" value="Unassembled WGS sequence"/>
</dbReference>
<keyword evidence="4" id="KW-0479">Metal-binding</keyword>
<evidence type="ECO:0000256" key="5">
    <source>
        <dbReference type="ARBA" id="ARBA00022801"/>
    </source>
</evidence>
<organism evidence="9 10">
    <name type="scientific">Legionella nautarum</name>
    <dbReference type="NCBI Taxonomy" id="45070"/>
    <lineage>
        <taxon>Bacteria</taxon>
        <taxon>Pseudomonadati</taxon>
        <taxon>Pseudomonadota</taxon>
        <taxon>Gammaproteobacteria</taxon>
        <taxon>Legionellales</taxon>
        <taxon>Legionellaceae</taxon>
        <taxon>Legionella</taxon>
    </lineage>
</organism>
<dbReference type="OrthoDB" id="7062784at2"/>
<dbReference type="PATRIC" id="fig|45070.6.peg.1000"/>